<protein>
    <recommendedName>
        <fullName evidence="8">DDE Tnp4 domain-containing protein</fullName>
    </recommendedName>
</protein>
<name>A0ABD0SV54_LOXSC</name>
<evidence type="ECO:0000256" key="2">
    <source>
        <dbReference type="ARBA" id="ARBA00004123"/>
    </source>
</evidence>
<reference evidence="9 10" key="1">
    <citation type="submission" date="2024-06" db="EMBL/GenBank/DDBJ databases">
        <title>A chromosome-level genome assembly of beet webworm, Loxostege sticticalis.</title>
        <authorList>
            <person name="Zhang Y."/>
        </authorList>
    </citation>
    <scope>NUCLEOTIDE SEQUENCE [LARGE SCALE GENOMIC DNA]</scope>
    <source>
        <strain evidence="9">AQ028</strain>
        <tissue evidence="9">Male pupae</tissue>
    </source>
</reference>
<organism evidence="9 10">
    <name type="scientific">Loxostege sticticalis</name>
    <name type="common">Beet webworm moth</name>
    <dbReference type="NCBI Taxonomy" id="481309"/>
    <lineage>
        <taxon>Eukaryota</taxon>
        <taxon>Metazoa</taxon>
        <taxon>Ecdysozoa</taxon>
        <taxon>Arthropoda</taxon>
        <taxon>Hexapoda</taxon>
        <taxon>Insecta</taxon>
        <taxon>Pterygota</taxon>
        <taxon>Neoptera</taxon>
        <taxon>Endopterygota</taxon>
        <taxon>Lepidoptera</taxon>
        <taxon>Glossata</taxon>
        <taxon>Ditrysia</taxon>
        <taxon>Pyraloidea</taxon>
        <taxon>Crambidae</taxon>
        <taxon>Pyraustinae</taxon>
        <taxon>Loxostege</taxon>
    </lineage>
</organism>
<evidence type="ECO:0000256" key="5">
    <source>
        <dbReference type="ARBA" id="ARBA00022723"/>
    </source>
</evidence>
<accession>A0ABD0SV54</accession>
<dbReference type="EMBL" id="JBEDNZ010000014">
    <property type="protein sequence ID" value="KAL0829639.1"/>
    <property type="molecule type" value="Genomic_DNA"/>
</dbReference>
<dbReference type="PANTHER" id="PTHR22930:SF289">
    <property type="entry name" value="DDE TNP4 DOMAIN-CONTAINING PROTEIN-RELATED"/>
    <property type="match status" value="1"/>
</dbReference>
<evidence type="ECO:0000313" key="9">
    <source>
        <dbReference type="EMBL" id="KAL0829639.1"/>
    </source>
</evidence>
<keyword evidence="5" id="KW-0479">Metal-binding</keyword>
<evidence type="ECO:0000259" key="8">
    <source>
        <dbReference type="Pfam" id="PF13359"/>
    </source>
</evidence>
<dbReference type="Proteomes" id="UP001549921">
    <property type="component" value="Unassembled WGS sequence"/>
</dbReference>
<proteinExistence type="inferred from homology"/>
<comment type="cofactor">
    <cofactor evidence="1">
        <name>a divalent metal cation</name>
        <dbReference type="ChEBI" id="CHEBI:60240"/>
    </cofactor>
</comment>
<dbReference type="GO" id="GO:0004518">
    <property type="term" value="F:nuclease activity"/>
    <property type="evidence" value="ECO:0007669"/>
    <property type="project" value="UniProtKB-KW"/>
</dbReference>
<evidence type="ECO:0000256" key="3">
    <source>
        <dbReference type="ARBA" id="ARBA00006958"/>
    </source>
</evidence>
<evidence type="ECO:0000256" key="7">
    <source>
        <dbReference type="ARBA" id="ARBA00023242"/>
    </source>
</evidence>
<evidence type="ECO:0000313" key="10">
    <source>
        <dbReference type="Proteomes" id="UP001549921"/>
    </source>
</evidence>
<evidence type="ECO:0000256" key="1">
    <source>
        <dbReference type="ARBA" id="ARBA00001968"/>
    </source>
</evidence>
<comment type="subcellular location">
    <subcellularLocation>
        <location evidence="2">Nucleus</location>
    </subcellularLocation>
</comment>
<evidence type="ECO:0000256" key="6">
    <source>
        <dbReference type="ARBA" id="ARBA00022801"/>
    </source>
</evidence>
<dbReference type="GO" id="GO:0016787">
    <property type="term" value="F:hydrolase activity"/>
    <property type="evidence" value="ECO:0007669"/>
    <property type="project" value="UniProtKB-KW"/>
</dbReference>
<keyword evidence="6" id="KW-0378">Hydrolase</keyword>
<dbReference type="InterPro" id="IPR027806">
    <property type="entry name" value="HARBI1_dom"/>
</dbReference>
<comment type="similarity">
    <text evidence="3">Belongs to the HARBI1 family.</text>
</comment>
<gene>
    <name evidence="9" type="ORF">ABMA28_003145</name>
</gene>
<dbReference type="InterPro" id="IPR045249">
    <property type="entry name" value="HARBI1-like"/>
</dbReference>
<dbReference type="AlphaFoldDB" id="A0ABD0SV54"/>
<keyword evidence="4" id="KW-0540">Nuclease</keyword>
<dbReference type="GO" id="GO:0046872">
    <property type="term" value="F:metal ion binding"/>
    <property type="evidence" value="ECO:0007669"/>
    <property type="project" value="UniProtKB-KW"/>
</dbReference>
<comment type="caution">
    <text evidence="9">The sequence shown here is derived from an EMBL/GenBank/DDBJ whole genome shotgun (WGS) entry which is preliminary data.</text>
</comment>
<feature type="domain" description="DDE Tnp4" evidence="8">
    <location>
        <begin position="133"/>
        <end position="227"/>
    </location>
</feature>
<keyword evidence="7" id="KW-0539">Nucleus</keyword>
<dbReference type="PANTHER" id="PTHR22930">
    <property type="match status" value="1"/>
</dbReference>
<evidence type="ECO:0000256" key="4">
    <source>
        <dbReference type="ARBA" id="ARBA00022722"/>
    </source>
</evidence>
<sequence>MRLRLRQQLETIEEMPELLFIQHFRLNKLTFRALCNDLKGHAGLKGSPEIPLETKVLCALSFLATGSYQKIVGVGQFLTQRTTSRCIREAVDALNYSWMVSRWIVFRQTPQERYKIKEKFQRKHHVPGVIGCIDCTHIAITRPAEEEHVFFNRKGYHSLNVQMICDYDLRITSVNAVFGGASHDSHIWSASHVRTCMQGLHEIGEQVWLLGDSGYPQRPWLMTPILNAAPGNVHSSSCASQVSH</sequence>
<dbReference type="Pfam" id="PF13359">
    <property type="entry name" value="DDE_Tnp_4"/>
    <property type="match status" value="1"/>
</dbReference>
<dbReference type="GO" id="GO:0005634">
    <property type="term" value="C:nucleus"/>
    <property type="evidence" value="ECO:0007669"/>
    <property type="project" value="UniProtKB-SubCell"/>
</dbReference>